<dbReference type="Pfam" id="PF20519">
    <property type="entry name" value="Polycystin_dom"/>
    <property type="match status" value="1"/>
</dbReference>
<feature type="transmembrane region" description="Helical" evidence="9">
    <location>
        <begin position="426"/>
        <end position="448"/>
    </location>
</feature>
<evidence type="ECO:0000256" key="9">
    <source>
        <dbReference type="SAM" id="Phobius"/>
    </source>
</evidence>
<name>A0AAU9JYV4_9CILI</name>
<dbReference type="InterPro" id="IPR013122">
    <property type="entry name" value="PKD1_2_channel"/>
</dbReference>
<feature type="transmembrane region" description="Helical" evidence="9">
    <location>
        <begin position="460"/>
        <end position="480"/>
    </location>
</feature>
<feature type="domain" description="Polycystin cation channel PKD1/PKD2" evidence="10">
    <location>
        <begin position="328"/>
        <end position="515"/>
    </location>
</feature>
<feature type="transmembrane region" description="Helical" evidence="9">
    <location>
        <begin position="988"/>
        <end position="1007"/>
    </location>
</feature>
<gene>
    <name evidence="12" type="ORF">BSTOLATCC_MIC55895</name>
</gene>
<dbReference type="PRINTS" id="PR01433">
    <property type="entry name" value="POLYCYSTIN2"/>
</dbReference>
<accession>A0AAU9JYV4</accession>
<keyword evidence="3 9" id="KW-0812">Transmembrane</keyword>
<dbReference type="InterPro" id="IPR003915">
    <property type="entry name" value="PKD_2"/>
</dbReference>
<dbReference type="Pfam" id="PF08016">
    <property type="entry name" value="PKD_channel"/>
    <property type="match status" value="2"/>
</dbReference>
<evidence type="ECO:0000313" key="13">
    <source>
        <dbReference type="Proteomes" id="UP001162131"/>
    </source>
</evidence>
<proteinExistence type="inferred from homology"/>
<dbReference type="InterPro" id="IPR046791">
    <property type="entry name" value="Polycystin_dom"/>
</dbReference>
<reference evidence="12" key="1">
    <citation type="submission" date="2021-09" db="EMBL/GenBank/DDBJ databases">
        <authorList>
            <consortium name="AG Swart"/>
            <person name="Singh M."/>
            <person name="Singh A."/>
            <person name="Seah K."/>
            <person name="Emmerich C."/>
        </authorList>
    </citation>
    <scope>NUCLEOTIDE SEQUENCE</scope>
    <source>
        <strain evidence="12">ATCC30299</strain>
    </source>
</reference>
<dbReference type="Gene3D" id="1.10.287.70">
    <property type="match status" value="2"/>
</dbReference>
<dbReference type="GO" id="GO:0005509">
    <property type="term" value="F:calcium ion binding"/>
    <property type="evidence" value="ECO:0007669"/>
    <property type="project" value="InterPro"/>
</dbReference>
<feature type="transmembrane region" description="Helical" evidence="9">
    <location>
        <begin position="334"/>
        <end position="354"/>
    </location>
</feature>
<feature type="coiled-coil region" evidence="7">
    <location>
        <begin position="1283"/>
        <end position="1324"/>
    </location>
</feature>
<feature type="domain" description="Polycystin cation channel PKD1/PKD2" evidence="10">
    <location>
        <begin position="934"/>
        <end position="1117"/>
    </location>
</feature>
<feature type="transmembrane region" description="Helical" evidence="9">
    <location>
        <begin position="276"/>
        <end position="297"/>
    </location>
</feature>
<dbReference type="GO" id="GO:0016020">
    <property type="term" value="C:membrane"/>
    <property type="evidence" value="ECO:0007669"/>
    <property type="project" value="UniProtKB-SubCell"/>
</dbReference>
<evidence type="ECO:0000256" key="3">
    <source>
        <dbReference type="ARBA" id="ARBA00022692"/>
    </source>
</evidence>
<protein>
    <recommendedName>
        <fullName evidence="14">Polycystic kidney disease 2-like 1 protein</fullName>
    </recommendedName>
</protein>
<dbReference type="PANTHER" id="PTHR10877">
    <property type="entry name" value="POLYCYSTIN FAMILY MEMBER"/>
    <property type="match status" value="1"/>
</dbReference>
<evidence type="ECO:0000256" key="2">
    <source>
        <dbReference type="ARBA" id="ARBA00007200"/>
    </source>
</evidence>
<sequence>MEISDEPKEEDPTEQTTDPKPQAVREIHESQMTISEIVRFIIFTVVFVVVILNQVKTQYAYHISAGVRQYFTDDNDDYPKIYCKDDVVNWIIIDLIPLLQAENYYDEWSQVNDTYQRIAFYNRLITPIRFVQKRVKLEDNPYHRTNKVYPKRWAISGLDLYESNSGESKATYGNGTMFVYDSSIGVRHSGGFQYISETNTSSQLSDAYKVIVTDKWIDSQTAAIYVDFVLYNGHWDMLTYAAFQFWFDESGLVTTKFDVRSMDYMFYRTPIDQFRAFLEAIYVILLLLYTGIELFLIKVDIIAQRVALQSQGINVNSARVIMFWGGVKKHFGSLWNILNTASIILSYVNIALWINVADNKISHLDSFDNLTSLQNDLLDTLSIYKLYTELNGINLLLIFFRLLRYLGKFERIRLLHRTLVRSKNEIFYFSCLLLGVFISFVIFSHVAFGGFMENFSQVGFAFASCFLILFDNIDGVVGVLDHNFHIGAFFIICFTLFINFILLSMFIAIIGNAYGEELEKLEQSKKNQKAEEQKHIIFSVIDWGKDLYFRVLSLFSKKRALILKYKNNEDDEHYENPEEVVKSKNPYIDYNDAKLWGAQIDHEVLTDKEKYVKITESTLMFSKKLWAALIFVIFAIIYTVTLLYQQDITARHELLSTFTDSFEIQTYDGKYRLEDIHDYNDLTRWLDYAFIGNFKKSYTYSMQQNYLVGQNFNNTNVCATNGPIRFTIRKVDTEENQSDLFDEVQRRSRYPTYSAFETHPAHEYTKSATLNCDWKYKGGVSLYNGGGYIFYVFPDSDNYYTQLETLVKDHFFNDTMNSLLIDFVLYNGDINYFTYVGFITEMNSGGEILFQYYIWPMRLKMYATPADGARAFFELVFVLLLCYHMAITVLTIRRDYVNYEAWRSRFYEILTTDQKRKRNHAKPEWLRRINNILTPFVIFDVASYMCSWVCIGLYLRYLTLDVIDYEMISDDTKFHDKFAEAANILEQYLNWSAFNILFIYFRILNYVSFNKALSFLQDTVKTAMVDITYFLVMIIVILLGFVFFAYLSFGHTLFNYSSIDSSFMVCFSMIIGEFNFSELAEGDLVMSYIFFFSFMIFFQFILLNIFIAILERAYTKVKEAIGKEDERTDYIESLLVYFVSKIKKLLSREVENRDPIEENKELAVCVFNRIPDGTEEEDDPKAWAIGKSDEIILERHKRAEIKSSLDALFTKRKLQEIEGRAVIFGGTGNLEDEFRARMNYWDYLRIGFLTYLSHEKKIKIKTEEKIKESVELYDNYIELLKDRDQLIESIRPLEARVEALKDKNYELNEEIHKMEEMIKSNKAEDEGYQKPE</sequence>
<evidence type="ECO:0000256" key="4">
    <source>
        <dbReference type="ARBA" id="ARBA00022989"/>
    </source>
</evidence>
<comment type="caution">
    <text evidence="12">The sequence shown here is derived from an EMBL/GenBank/DDBJ whole genome shotgun (WGS) entry which is preliminary data.</text>
</comment>
<feature type="region of interest" description="Disordered" evidence="8">
    <location>
        <begin position="1"/>
        <end position="22"/>
    </location>
</feature>
<feature type="transmembrane region" description="Helical" evidence="9">
    <location>
        <begin position="487"/>
        <end position="510"/>
    </location>
</feature>
<evidence type="ECO:0008006" key="14">
    <source>
        <dbReference type="Google" id="ProtNLM"/>
    </source>
</evidence>
<keyword evidence="13" id="KW-1185">Reference proteome</keyword>
<evidence type="ECO:0000259" key="10">
    <source>
        <dbReference type="Pfam" id="PF08016"/>
    </source>
</evidence>
<keyword evidence="7" id="KW-0175">Coiled coil</keyword>
<comment type="similarity">
    <text evidence="2">Belongs to the polycystin family.</text>
</comment>
<evidence type="ECO:0000256" key="5">
    <source>
        <dbReference type="ARBA" id="ARBA00023136"/>
    </source>
</evidence>
<feature type="transmembrane region" description="Helical" evidence="9">
    <location>
        <begin position="1088"/>
        <end position="1110"/>
    </location>
</feature>
<organism evidence="12 13">
    <name type="scientific">Blepharisma stoltei</name>
    <dbReference type="NCBI Taxonomy" id="1481888"/>
    <lineage>
        <taxon>Eukaryota</taxon>
        <taxon>Sar</taxon>
        <taxon>Alveolata</taxon>
        <taxon>Ciliophora</taxon>
        <taxon>Postciliodesmatophora</taxon>
        <taxon>Heterotrichea</taxon>
        <taxon>Heterotrichida</taxon>
        <taxon>Blepharismidae</taxon>
        <taxon>Blepharisma</taxon>
    </lineage>
</organism>
<keyword evidence="5 9" id="KW-0472">Membrane</keyword>
<dbReference type="PANTHER" id="PTHR10877:SF183">
    <property type="entry name" value="AT14535P-RELATED"/>
    <property type="match status" value="1"/>
</dbReference>
<keyword evidence="6" id="KW-0325">Glycoprotein</keyword>
<feature type="domain" description="Polycystin" evidence="11">
    <location>
        <begin position="763"/>
        <end position="858"/>
    </location>
</feature>
<feature type="transmembrane region" description="Helical" evidence="9">
    <location>
        <begin position="1027"/>
        <end position="1047"/>
    </location>
</feature>
<evidence type="ECO:0000256" key="1">
    <source>
        <dbReference type="ARBA" id="ARBA00004141"/>
    </source>
</evidence>
<evidence type="ECO:0000256" key="7">
    <source>
        <dbReference type="SAM" id="Coils"/>
    </source>
</evidence>
<feature type="transmembrane region" description="Helical" evidence="9">
    <location>
        <begin position="932"/>
        <end position="955"/>
    </location>
</feature>
<keyword evidence="4 9" id="KW-1133">Transmembrane helix</keyword>
<dbReference type="EMBL" id="CAJZBQ010000054">
    <property type="protein sequence ID" value="CAG9332449.1"/>
    <property type="molecule type" value="Genomic_DNA"/>
</dbReference>
<feature type="transmembrane region" description="Helical" evidence="9">
    <location>
        <begin position="625"/>
        <end position="644"/>
    </location>
</feature>
<dbReference type="Proteomes" id="UP001162131">
    <property type="component" value="Unassembled WGS sequence"/>
</dbReference>
<feature type="transmembrane region" description="Helical" evidence="9">
    <location>
        <begin position="386"/>
        <end position="406"/>
    </location>
</feature>
<evidence type="ECO:0000256" key="6">
    <source>
        <dbReference type="ARBA" id="ARBA00023180"/>
    </source>
</evidence>
<evidence type="ECO:0000313" key="12">
    <source>
        <dbReference type="EMBL" id="CAG9332449.1"/>
    </source>
</evidence>
<dbReference type="InterPro" id="IPR051223">
    <property type="entry name" value="Polycystin"/>
</dbReference>
<evidence type="ECO:0000259" key="11">
    <source>
        <dbReference type="Pfam" id="PF20519"/>
    </source>
</evidence>
<feature type="transmembrane region" description="Helical" evidence="9">
    <location>
        <begin position="871"/>
        <end position="892"/>
    </location>
</feature>
<evidence type="ECO:0000256" key="8">
    <source>
        <dbReference type="SAM" id="MobiDB-lite"/>
    </source>
</evidence>
<comment type="subcellular location">
    <subcellularLocation>
        <location evidence="1">Membrane</location>
        <topology evidence="1">Multi-pass membrane protein</topology>
    </subcellularLocation>
</comment>